<dbReference type="PANTHER" id="PTHR11559">
    <property type="entry name" value="CARBOXYLESTERASE"/>
    <property type="match status" value="1"/>
</dbReference>
<dbReference type="Proteomes" id="UP000078200">
    <property type="component" value="Unassembled WGS sequence"/>
</dbReference>
<proteinExistence type="predicted"/>
<evidence type="ECO:0000313" key="4">
    <source>
        <dbReference type="Proteomes" id="UP000078200"/>
    </source>
</evidence>
<dbReference type="AlphaFoldDB" id="A0A1A9V9U7"/>
<sequence>MDVTLSVFDLIKLGIKFIAYRVQQYYLTTNEHEIVNTLCGRVKGVKRKTIYDKFYYAFEGIPYAKPPIGELRFRAPQPPEPWKHVLDCTNCRSKPMQKHMTLKFIEGSEDCLYLNIEKK</sequence>
<dbReference type="STRING" id="7395.A0A1A9V9U7"/>
<feature type="domain" description="Carboxylesterase type B" evidence="2">
    <location>
        <begin position="33"/>
        <end position="116"/>
    </location>
</feature>
<name>A0A1A9V9U7_GLOAU</name>
<evidence type="ECO:0000259" key="2">
    <source>
        <dbReference type="Pfam" id="PF00135"/>
    </source>
</evidence>
<evidence type="ECO:0000313" key="3">
    <source>
        <dbReference type="EnsemblMetazoa" id="GAUT030416-PA"/>
    </source>
</evidence>
<dbReference type="Gene3D" id="3.40.50.1820">
    <property type="entry name" value="alpha/beta hydrolase"/>
    <property type="match status" value="1"/>
</dbReference>
<dbReference type="InterPro" id="IPR050309">
    <property type="entry name" value="Type-B_Carboxylest/Lipase"/>
</dbReference>
<organism evidence="3 4">
    <name type="scientific">Glossina austeni</name>
    <name type="common">Savannah tsetse fly</name>
    <dbReference type="NCBI Taxonomy" id="7395"/>
    <lineage>
        <taxon>Eukaryota</taxon>
        <taxon>Metazoa</taxon>
        <taxon>Ecdysozoa</taxon>
        <taxon>Arthropoda</taxon>
        <taxon>Hexapoda</taxon>
        <taxon>Insecta</taxon>
        <taxon>Pterygota</taxon>
        <taxon>Neoptera</taxon>
        <taxon>Endopterygota</taxon>
        <taxon>Diptera</taxon>
        <taxon>Brachycera</taxon>
        <taxon>Muscomorpha</taxon>
        <taxon>Hippoboscoidea</taxon>
        <taxon>Glossinidae</taxon>
        <taxon>Glossina</taxon>
    </lineage>
</organism>
<dbReference type="EnsemblMetazoa" id="GAUT030416-RA">
    <property type="protein sequence ID" value="GAUT030416-PA"/>
    <property type="gene ID" value="GAUT030416"/>
</dbReference>
<reference evidence="3" key="1">
    <citation type="submission" date="2020-05" db="UniProtKB">
        <authorList>
            <consortium name="EnsemblMetazoa"/>
        </authorList>
    </citation>
    <scope>IDENTIFICATION</scope>
    <source>
        <strain evidence="3">TTRI</strain>
    </source>
</reference>
<dbReference type="VEuPathDB" id="VectorBase:GAUT030416"/>
<keyword evidence="4" id="KW-1185">Reference proteome</keyword>
<keyword evidence="1" id="KW-0325">Glycoprotein</keyword>
<dbReference type="SUPFAM" id="SSF53474">
    <property type="entry name" value="alpha/beta-Hydrolases"/>
    <property type="match status" value="1"/>
</dbReference>
<accession>A0A1A9V9U7</accession>
<dbReference type="InterPro" id="IPR002018">
    <property type="entry name" value="CarbesteraseB"/>
</dbReference>
<dbReference type="Pfam" id="PF00135">
    <property type="entry name" value="COesterase"/>
    <property type="match status" value="1"/>
</dbReference>
<protein>
    <submittedName>
        <fullName evidence="3">COesterase domain-containing protein</fullName>
    </submittedName>
</protein>
<evidence type="ECO:0000256" key="1">
    <source>
        <dbReference type="ARBA" id="ARBA00023180"/>
    </source>
</evidence>
<dbReference type="InterPro" id="IPR029058">
    <property type="entry name" value="AB_hydrolase_fold"/>
</dbReference>